<proteinExistence type="predicted"/>
<reference evidence="2 3" key="1">
    <citation type="submission" date="2024-04" db="EMBL/GenBank/DDBJ databases">
        <authorList>
            <person name="Waldvogel A.-M."/>
            <person name="Schoenle A."/>
        </authorList>
    </citation>
    <scope>NUCLEOTIDE SEQUENCE [LARGE SCALE GENOMIC DNA]</scope>
</reference>
<accession>A0AAV2KE51</accession>
<evidence type="ECO:0000313" key="3">
    <source>
        <dbReference type="Proteomes" id="UP001497482"/>
    </source>
</evidence>
<feature type="region of interest" description="Disordered" evidence="1">
    <location>
        <begin position="38"/>
        <end position="92"/>
    </location>
</feature>
<gene>
    <name evidence="2" type="ORF">KC01_LOCUS16518</name>
</gene>
<sequence length="92" mass="10094">MGNSLQPYEVHPYSRPGTGSSRPEGCLRKRLLSMSKVHQKPDSLWTSKPLLGPNRASPAKTATEEAKELTVTDDGPLGGHPWEQQTIAGSWR</sequence>
<protein>
    <submittedName>
        <fullName evidence="2">Uncharacterized protein</fullName>
    </submittedName>
</protein>
<dbReference type="Proteomes" id="UP001497482">
    <property type="component" value="Chromosome 17"/>
</dbReference>
<feature type="region of interest" description="Disordered" evidence="1">
    <location>
        <begin position="1"/>
        <end position="25"/>
    </location>
</feature>
<dbReference type="AlphaFoldDB" id="A0AAV2KE51"/>
<organism evidence="2 3">
    <name type="scientific">Knipowitschia caucasica</name>
    <name type="common">Caucasian dwarf goby</name>
    <name type="synonym">Pomatoschistus caucasicus</name>
    <dbReference type="NCBI Taxonomy" id="637954"/>
    <lineage>
        <taxon>Eukaryota</taxon>
        <taxon>Metazoa</taxon>
        <taxon>Chordata</taxon>
        <taxon>Craniata</taxon>
        <taxon>Vertebrata</taxon>
        <taxon>Euteleostomi</taxon>
        <taxon>Actinopterygii</taxon>
        <taxon>Neopterygii</taxon>
        <taxon>Teleostei</taxon>
        <taxon>Neoteleostei</taxon>
        <taxon>Acanthomorphata</taxon>
        <taxon>Gobiaria</taxon>
        <taxon>Gobiiformes</taxon>
        <taxon>Gobioidei</taxon>
        <taxon>Gobiidae</taxon>
        <taxon>Gobiinae</taxon>
        <taxon>Knipowitschia</taxon>
    </lineage>
</organism>
<name>A0AAV2KE51_KNICA</name>
<evidence type="ECO:0000256" key="1">
    <source>
        <dbReference type="SAM" id="MobiDB-lite"/>
    </source>
</evidence>
<feature type="compositionally biased region" description="Polar residues" evidence="1">
    <location>
        <begin position="83"/>
        <end position="92"/>
    </location>
</feature>
<keyword evidence="3" id="KW-1185">Reference proteome</keyword>
<evidence type="ECO:0000313" key="2">
    <source>
        <dbReference type="EMBL" id="CAL1586462.1"/>
    </source>
</evidence>
<dbReference type="EMBL" id="OZ035839">
    <property type="protein sequence ID" value="CAL1586462.1"/>
    <property type="molecule type" value="Genomic_DNA"/>
</dbReference>